<dbReference type="EMBL" id="RQPI01000011">
    <property type="protein sequence ID" value="RQW09930.1"/>
    <property type="molecule type" value="Genomic_DNA"/>
</dbReference>
<keyword evidence="3" id="KW-1185">Reference proteome</keyword>
<dbReference type="InterPro" id="IPR041657">
    <property type="entry name" value="HTH_17"/>
</dbReference>
<comment type="caution">
    <text evidence="2">The sequence shown here is derived from an EMBL/GenBank/DDBJ whole genome shotgun (WGS) entry which is preliminary data.</text>
</comment>
<dbReference type="RefSeq" id="WP_124696850.1">
    <property type="nucleotide sequence ID" value="NZ_JBHUFE010000041.1"/>
</dbReference>
<accession>A0A3N9P3I9</accession>
<reference evidence="2 3" key="1">
    <citation type="submission" date="2018-11" db="EMBL/GenBank/DDBJ databases">
        <title>Genome sequence of strain 7197.</title>
        <authorList>
            <person name="Gao J."/>
            <person name="Sun J."/>
        </authorList>
    </citation>
    <scope>NUCLEOTIDE SEQUENCE [LARGE SCALE GENOMIC DNA]</scope>
    <source>
        <strain evidence="2 3">7197</strain>
    </source>
</reference>
<keyword evidence="2" id="KW-0238">DNA-binding</keyword>
<dbReference type="OrthoDB" id="122388at2"/>
<dbReference type="Proteomes" id="UP000282529">
    <property type="component" value="Unassembled WGS sequence"/>
</dbReference>
<evidence type="ECO:0000259" key="1">
    <source>
        <dbReference type="Pfam" id="PF12728"/>
    </source>
</evidence>
<proteinExistence type="predicted"/>
<evidence type="ECO:0000313" key="3">
    <source>
        <dbReference type="Proteomes" id="UP000282529"/>
    </source>
</evidence>
<dbReference type="AlphaFoldDB" id="A0A3N9P3I9"/>
<sequence length="69" mass="8116">MFQTIESLPDIITAQHISDYLHISRRRVYELLEIPESQGGIRCFSIGISKRVDKRDFLAWIERQKKPVS</sequence>
<name>A0A3N9P3I9_9BACL</name>
<feature type="domain" description="Helix-turn-helix" evidence="1">
    <location>
        <begin position="13"/>
        <end position="64"/>
    </location>
</feature>
<evidence type="ECO:0000313" key="2">
    <source>
        <dbReference type="EMBL" id="RQW09930.1"/>
    </source>
</evidence>
<dbReference type="Pfam" id="PF12728">
    <property type="entry name" value="HTH_17"/>
    <property type="match status" value="1"/>
</dbReference>
<gene>
    <name evidence="2" type="ORF">EH198_17775</name>
</gene>
<organism evidence="2 3">
    <name type="scientific">Paenibacillus rhizophilus</name>
    <dbReference type="NCBI Taxonomy" id="1850366"/>
    <lineage>
        <taxon>Bacteria</taxon>
        <taxon>Bacillati</taxon>
        <taxon>Bacillota</taxon>
        <taxon>Bacilli</taxon>
        <taxon>Bacillales</taxon>
        <taxon>Paenibacillaceae</taxon>
        <taxon>Paenibacillus</taxon>
    </lineage>
</organism>
<protein>
    <submittedName>
        <fullName evidence="2">DNA-binding protein</fullName>
    </submittedName>
</protein>
<dbReference type="GO" id="GO:0003677">
    <property type="term" value="F:DNA binding"/>
    <property type="evidence" value="ECO:0007669"/>
    <property type="project" value="UniProtKB-KW"/>
</dbReference>